<accession>A0AAC8YWS9</accession>
<dbReference type="PANTHER" id="PTHR38776">
    <property type="entry name" value="MLTA-INTERACTING PROTEIN-RELATED"/>
    <property type="match status" value="1"/>
</dbReference>
<name>A0AAC8YWS9_SPHMC</name>
<dbReference type="PANTHER" id="PTHR38776:SF1">
    <property type="entry name" value="MLTA-INTERACTING PROTEIN-RELATED"/>
    <property type="match status" value="1"/>
</dbReference>
<sequence length="287" mass="30406">MVADLGTKAASEDFIRNNKEFPMPAYRLFTRALFSASILVAPAIAVQAQQADAPKRTRIILGPQLSPAWPGAKDMAIGPYVDLSRSPEGTPFEFEAPDESFGSPLVHSGNFAFGPAFGFIGKRTAADVEANLPKVGLSIEAGAFAQYSLAPEFRVRVEGRKALSGHKGWVGEVSADYIARDGDDWLFSIGPRVTLGDAKYRRAYFGVTPAASAASGLVAFDPGGGIQSIGVTAGYLRQLGKRWGVGVYGRYDRLVGDAADSPIVRHSGSRSQPSAGIALSYTFGGSR</sequence>
<protein>
    <recommendedName>
        <fullName evidence="8">MipA/OmpV family protein</fullName>
    </recommendedName>
</protein>
<comment type="subcellular location">
    <subcellularLocation>
        <location evidence="1">Cell outer membrane</location>
    </subcellularLocation>
</comment>
<dbReference type="InterPro" id="IPR010583">
    <property type="entry name" value="MipA"/>
</dbReference>
<evidence type="ECO:0000256" key="2">
    <source>
        <dbReference type="ARBA" id="ARBA00005722"/>
    </source>
</evidence>
<reference evidence="6 7" key="2">
    <citation type="journal article" date="2016" name="Genome Announc.">
        <title>Complete Genome Sequence of Sphingopyxis macrogoltabida Strain 203N (NBRC 111659), a Polyethylene Glycol Degrader.</title>
        <authorList>
            <person name="Ohtsubo Y."/>
            <person name="Nonoyama S."/>
            <person name="Nagata Y."/>
            <person name="Numata M."/>
            <person name="Tsuchikane K."/>
            <person name="Hosoyama A."/>
            <person name="Yamazoe A."/>
            <person name="Tsuda M."/>
            <person name="Fujita N."/>
            <person name="Kawai F."/>
        </authorList>
    </citation>
    <scope>NUCLEOTIDE SEQUENCE [LARGE SCALE GENOMIC DNA]</scope>
    <source>
        <strain evidence="6 7">203N</strain>
    </source>
</reference>
<evidence type="ECO:0000256" key="1">
    <source>
        <dbReference type="ARBA" id="ARBA00004442"/>
    </source>
</evidence>
<evidence type="ECO:0008006" key="8">
    <source>
        <dbReference type="Google" id="ProtNLM"/>
    </source>
</evidence>
<proteinExistence type="inferred from homology"/>
<organism evidence="6 7">
    <name type="scientific">Sphingopyxis macrogoltabida</name>
    <name type="common">Sphingomonas macrogoltabidus</name>
    <dbReference type="NCBI Taxonomy" id="33050"/>
    <lineage>
        <taxon>Bacteria</taxon>
        <taxon>Pseudomonadati</taxon>
        <taxon>Pseudomonadota</taxon>
        <taxon>Alphaproteobacteria</taxon>
        <taxon>Sphingomonadales</taxon>
        <taxon>Sphingomonadaceae</taxon>
        <taxon>Sphingopyxis</taxon>
    </lineage>
</organism>
<dbReference type="KEGG" id="smaz:LH19_01430"/>
<keyword evidence="4" id="KW-0472">Membrane</keyword>
<keyword evidence="3" id="KW-0732">Signal</keyword>
<dbReference type="GO" id="GO:0009279">
    <property type="term" value="C:cell outer membrane"/>
    <property type="evidence" value="ECO:0007669"/>
    <property type="project" value="UniProtKB-SubCell"/>
</dbReference>
<keyword evidence="5" id="KW-0998">Cell outer membrane</keyword>
<comment type="similarity">
    <text evidence="2">Belongs to the MipA/OmpV family.</text>
</comment>
<dbReference type="AlphaFoldDB" id="A0AAC8YWS9"/>
<evidence type="ECO:0000313" key="7">
    <source>
        <dbReference type="Proteomes" id="UP000076088"/>
    </source>
</evidence>
<keyword evidence="7" id="KW-1185">Reference proteome</keyword>
<dbReference type="EMBL" id="CP013344">
    <property type="protein sequence ID" value="AMU87705.1"/>
    <property type="molecule type" value="Genomic_DNA"/>
</dbReference>
<evidence type="ECO:0000256" key="5">
    <source>
        <dbReference type="ARBA" id="ARBA00023237"/>
    </source>
</evidence>
<evidence type="ECO:0000313" key="6">
    <source>
        <dbReference type="EMBL" id="AMU87705.1"/>
    </source>
</evidence>
<reference evidence="7" key="1">
    <citation type="submission" date="2015-11" db="EMBL/GenBank/DDBJ databases">
        <title>Complete genome sequence of a polyethylene-glycol degrader Sphingopyxis macrogoltabida 203N (NBRC 111659).</title>
        <authorList>
            <person name="Yoshiyuki O."/>
            <person name="Shouta N."/>
            <person name="Nagata Y."/>
            <person name="Numata M."/>
            <person name="Tsuchikane K."/>
            <person name="Hosoyama A."/>
            <person name="Yamazoe A."/>
            <person name="Tsuda M."/>
            <person name="Fujita N."/>
            <person name="Kawai F."/>
        </authorList>
    </citation>
    <scope>NUCLEOTIDE SEQUENCE [LARGE SCALE GENOMIC DNA]</scope>
    <source>
        <strain evidence="7">203N</strain>
    </source>
</reference>
<dbReference type="Pfam" id="PF06629">
    <property type="entry name" value="MipA"/>
    <property type="match status" value="1"/>
</dbReference>
<evidence type="ECO:0000256" key="4">
    <source>
        <dbReference type="ARBA" id="ARBA00023136"/>
    </source>
</evidence>
<evidence type="ECO:0000256" key="3">
    <source>
        <dbReference type="ARBA" id="ARBA00022729"/>
    </source>
</evidence>
<gene>
    <name evidence="6" type="ORF">ATM17_01415</name>
</gene>
<dbReference type="Proteomes" id="UP000076088">
    <property type="component" value="Chromosome"/>
</dbReference>